<dbReference type="RefSeq" id="WP_310865800.1">
    <property type="nucleotide sequence ID" value="NZ_JAVLSF010000036.1"/>
</dbReference>
<gene>
    <name evidence="1" type="ORF">RJJ65_32295</name>
</gene>
<name>A0AAJ2LM52_9HYPH</name>
<reference evidence="1" key="1">
    <citation type="submission" date="2023-04" db="EMBL/GenBank/DDBJ databases">
        <title>Genomic characterization of faba bean (Vicia faba) microsymbionts in Mexican soils.</title>
        <authorList>
            <person name="Rivera Orduna F.N."/>
            <person name="Guevara-Luna J."/>
            <person name="Yan J."/>
            <person name="Arroyo-Herrera I."/>
            <person name="Li Y."/>
            <person name="Vasquez-Murrieta M.S."/>
            <person name="Wang E.T."/>
        </authorList>
    </citation>
    <scope>NUCLEOTIDE SEQUENCE</scope>
    <source>
        <strain evidence="1">CH26</strain>
    </source>
</reference>
<organism evidence="1 2">
    <name type="scientific">Rhizobium hidalgonense</name>
    <dbReference type="NCBI Taxonomy" id="1538159"/>
    <lineage>
        <taxon>Bacteria</taxon>
        <taxon>Pseudomonadati</taxon>
        <taxon>Pseudomonadota</taxon>
        <taxon>Alphaproteobacteria</taxon>
        <taxon>Hyphomicrobiales</taxon>
        <taxon>Rhizobiaceae</taxon>
        <taxon>Rhizobium/Agrobacterium group</taxon>
        <taxon>Rhizobium</taxon>
    </lineage>
</organism>
<accession>A0AAJ2LM52</accession>
<dbReference type="Proteomes" id="UP001268610">
    <property type="component" value="Unassembled WGS sequence"/>
</dbReference>
<sequence>MSEKFQVNYQVTPADLDAALNFVQKRARKRADAVEGVSVALFAVMFSTCEGLVDCGLSIENVESILDQFRQQITKQIKLQQLSELH</sequence>
<evidence type="ECO:0000313" key="1">
    <source>
        <dbReference type="EMBL" id="MDR9777240.1"/>
    </source>
</evidence>
<dbReference type="AlphaFoldDB" id="A0AAJ2LM52"/>
<comment type="caution">
    <text evidence="1">The sequence shown here is derived from an EMBL/GenBank/DDBJ whole genome shotgun (WGS) entry which is preliminary data.</text>
</comment>
<proteinExistence type="predicted"/>
<evidence type="ECO:0000313" key="2">
    <source>
        <dbReference type="Proteomes" id="UP001268610"/>
    </source>
</evidence>
<protein>
    <submittedName>
        <fullName evidence="1">Uncharacterized protein</fullName>
    </submittedName>
</protein>
<dbReference type="EMBL" id="JAVLSF010000036">
    <property type="protein sequence ID" value="MDR9777240.1"/>
    <property type="molecule type" value="Genomic_DNA"/>
</dbReference>